<dbReference type="GeneID" id="58230073"/>
<keyword evidence="1" id="KW-0472">Membrane</keyword>
<dbReference type="eggNOG" id="ENOG50315IF">
    <property type="taxonomic scope" value="Bacteria"/>
</dbReference>
<organism evidence="2 3">
    <name type="scientific">Pseudoalteromonas ruthenica</name>
    <dbReference type="NCBI Taxonomy" id="151081"/>
    <lineage>
        <taxon>Bacteria</taxon>
        <taxon>Pseudomonadati</taxon>
        <taxon>Pseudomonadota</taxon>
        <taxon>Gammaproteobacteria</taxon>
        <taxon>Alteromonadales</taxon>
        <taxon>Pseudoalteromonadaceae</taxon>
        <taxon>Pseudoalteromonas</taxon>
    </lineage>
</organism>
<gene>
    <name evidence="2" type="ORF">TW72_16350</name>
</gene>
<evidence type="ECO:0000313" key="2">
    <source>
        <dbReference type="EMBL" id="KJY96786.1"/>
    </source>
</evidence>
<feature type="transmembrane region" description="Helical" evidence="1">
    <location>
        <begin position="12"/>
        <end position="38"/>
    </location>
</feature>
<dbReference type="Proteomes" id="UP000033664">
    <property type="component" value="Unassembled WGS sequence"/>
</dbReference>
<sequence length="150" mass="16455">MLTKSMNEVLKGFFWGLGFAISVIGLASVYSLTIAASVDMGFKKNVRLHAMSSFEDFASDYELSLSEIFKENGRVKITAELKNISNDELYAMGVVASTFDSNGRFIGNCSGKGAEISLSPAEVSYVEIDCNLFKTQSERVHSAKLTVKWV</sequence>
<proteinExistence type="predicted"/>
<keyword evidence="3" id="KW-1185">Reference proteome</keyword>
<dbReference type="OrthoDB" id="6306275at2"/>
<dbReference type="EMBL" id="JXXZ01000015">
    <property type="protein sequence ID" value="KJY96786.1"/>
    <property type="molecule type" value="Genomic_DNA"/>
</dbReference>
<dbReference type="RefSeq" id="WP_045979850.1">
    <property type="nucleotide sequence ID" value="NZ_JXXY01000014.1"/>
</dbReference>
<accession>A0A0F4PM34</accession>
<dbReference type="PATRIC" id="fig|151081.8.peg.2619"/>
<reference evidence="2 3" key="1">
    <citation type="journal article" date="2015" name="BMC Genomics">
        <title>Genome mining reveals unlocked bioactive potential of marine Gram-negative bacteria.</title>
        <authorList>
            <person name="Machado H."/>
            <person name="Sonnenschein E.C."/>
            <person name="Melchiorsen J."/>
            <person name="Gram L."/>
        </authorList>
    </citation>
    <scope>NUCLEOTIDE SEQUENCE [LARGE SCALE GENOMIC DNA]</scope>
    <source>
        <strain evidence="2 3">S3137</strain>
    </source>
</reference>
<protein>
    <submittedName>
        <fullName evidence="2">ATPase</fullName>
    </submittedName>
</protein>
<evidence type="ECO:0000256" key="1">
    <source>
        <dbReference type="SAM" id="Phobius"/>
    </source>
</evidence>
<dbReference type="AlphaFoldDB" id="A0A0F4PM34"/>
<keyword evidence="1" id="KW-1133">Transmembrane helix</keyword>
<comment type="caution">
    <text evidence="2">The sequence shown here is derived from an EMBL/GenBank/DDBJ whole genome shotgun (WGS) entry which is preliminary data.</text>
</comment>
<keyword evidence="1" id="KW-0812">Transmembrane</keyword>
<name>A0A0F4PM34_9GAMM</name>
<evidence type="ECO:0000313" key="3">
    <source>
        <dbReference type="Proteomes" id="UP000033664"/>
    </source>
</evidence>